<dbReference type="PANTHER" id="PTHR33048">
    <property type="entry name" value="PTH11-LIKE INTEGRAL MEMBRANE PROTEIN (AFU_ORTHOLOGUE AFUA_5G11245)"/>
    <property type="match status" value="1"/>
</dbReference>
<feature type="transmembrane region" description="Helical" evidence="7">
    <location>
        <begin position="170"/>
        <end position="188"/>
    </location>
</feature>
<dbReference type="Proteomes" id="UP000297716">
    <property type="component" value="Unassembled WGS sequence"/>
</dbReference>
<feature type="transmembrane region" description="Helical" evidence="7">
    <location>
        <begin position="15"/>
        <end position="35"/>
    </location>
</feature>
<keyword evidence="10" id="KW-1185">Reference proteome</keyword>
<dbReference type="EMBL" id="SKBN01000012">
    <property type="protein sequence ID" value="TGJ87547.1"/>
    <property type="molecule type" value="Genomic_DNA"/>
</dbReference>
<evidence type="ECO:0000256" key="6">
    <source>
        <dbReference type="SAM" id="MobiDB-lite"/>
    </source>
</evidence>
<feature type="transmembrane region" description="Helical" evidence="7">
    <location>
        <begin position="97"/>
        <end position="118"/>
    </location>
</feature>
<dbReference type="InterPro" id="IPR052337">
    <property type="entry name" value="SAT4-like"/>
</dbReference>
<dbReference type="GO" id="GO:0016020">
    <property type="term" value="C:membrane"/>
    <property type="evidence" value="ECO:0007669"/>
    <property type="project" value="UniProtKB-SubCell"/>
</dbReference>
<proteinExistence type="inferred from homology"/>
<evidence type="ECO:0000313" key="10">
    <source>
        <dbReference type="Proteomes" id="UP000297716"/>
    </source>
</evidence>
<evidence type="ECO:0000256" key="3">
    <source>
        <dbReference type="ARBA" id="ARBA00022989"/>
    </source>
</evidence>
<reference evidence="9 10" key="1">
    <citation type="submission" date="2019-03" db="EMBL/GenBank/DDBJ databases">
        <title>Draft genome sequence of Xylaria hypoxylon DSM 108379, a ubiquitous saprotrophic-parasitic fungi on hardwood.</title>
        <authorList>
            <person name="Buettner E."/>
            <person name="Leonhardt S."/>
            <person name="Gebauer A.M."/>
            <person name="Liers C."/>
            <person name="Hofrichter M."/>
            <person name="Kellner H."/>
        </authorList>
    </citation>
    <scope>NUCLEOTIDE SEQUENCE [LARGE SCALE GENOMIC DNA]</scope>
    <source>
        <strain evidence="9 10">DSM 108379</strain>
    </source>
</reference>
<feature type="transmembrane region" description="Helical" evidence="7">
    <location>
        <begin position="47"/>
        <end position="68"/>
    </location>
</feature>
<evidence type="ECO:0000313" key="9">
    <source>
        <dbReference type="EMBL" id="TGJ87547.1"/>
    </source>
</evidence>
<dbReference type="Pfam" id="PF20684">
    <property type="entry name" value="Fung_rhodopsin"/>
    <property type="match status" value="2"/>
</dbReference>
<sequence>MPMQNPLPQGGVDEIAVTTLFLLFAIIAVIARFWSRSIQKKGIWIDDYLIVASLIFTTATVGVGYALVLNGGVGLHMADASEEQVAISLKLFVPAPLLWAISTAFLKLSILFFYISLFTIPRIRMAVYIVIILTTALIVAVIFESFLLCRPFAYTWDKTIKGGMPIRKKLVISAILGFGLVICGLTAARISSVLGLKEDDFTYSVVPDLIFGALEIELGIVNACLPILRPLVSKLFGGKPPSSKDWSNNSEMNSEGSKTYSKSRLLKTRSFERLPDDSYPLNEAATGLPSNKTIAQAHMKSIRDLEVGEQPVNGDIMVRKDLYIYRTPTRQAPTDLEAHSVE</sequence>
<gene>
    <name evidence="9" type="ORF">E0Z10_g1200</name>
</gene>
<feature type="compositionally biased region" description="Polar residues" evidence="6">
    <location>
        <begin position="244"/>
        <end position="261"/>
    </location>
</feature>
<dbReference type="InterPro" id="IPR049326">
    <property type="entry name" value="Rhodopsin_dom_fungi"/>
</dbReference>
<feature type="transmembrane region" description="Helical" evidence="7">
    <location>
        <begin position="125"/>
        <end position="148"/>
    </location>
</feature>
<dbReference type="PANTHER" id="PTHR33048:SF47">
    <property type="entry name" value="INTEGRAL MEMBRANE PROTEIN-RELATED"/>
    <property type="match status" value="1"/>
</dbReference>
<feature type="region of interest" description="Disordered" evidence="6">
    <location>
        <begin position="240"/>
        <end position="261"/>
    </location>
</feature>
<protein>
    <recommendedName>
        <fullName evidence="8">Rhodopsin domain-containing protein</fullName>
    </recommendedName>
</protein>
<keyword evidence="2 7" id="KW-0812">Transmembrane</keyword>
<dbReference type="AlphaFoldDB" id="A0A4Z0YUA0"/>
<feature type="domain" description="Rhodopsin" evidence="8">
    <location>
        <begin position="31"/>
        <end position="162"/>
    </location>
</feature>
<keyword evidence="4 7" id="KW-0472">Membrane</keyword>
<evidence type="ECO:0000256" key="2">
    <source>
        <dbReference type="ARBA" id="ARBA00022692"/>
    </source>
</evidence>
<accession>A0A4Z0YUA0</accession>
<evidence type="ECO:0000256" key="1">
    <source>
        <dbReference type="ARBA" id="ARBA00004141"/>
    </source>
</evidence>
<name>A0A4Z0YUA0_9PEZI</name>
<evidence type="ECO:0000256" key="4">
    <source>
        <dbReference type="ARBA" id="ARBA00023136"/>
    </source>
</evidence>
<keyword evidence="3 7" id="KW-1133">Transmembrane helix</keyword>
<organism evidence="9 10">
    <name type="scientific">Xylaria hypoxylon</name>
    <dbReference type="NCBI Taxonomy" id="37992"/>
    <lineage>
        <taxon>Eukaryota</taxon>
        <taxon>Fungi</taxon>
        <taxon>Dikarya</taxon>
        <taxon>Ascomycota</taxon>
        <taxon>Pezizomycotina</taxon>
        <taxon>Sordariomycetes</taxon>
        <taxon>Xylariomycetidae</taxon>
        <taxon>Xylariales</taxon>
        <taxon>Xylariaceae</taxon>
        <taxon>Xylaria</taxon>
    </lineage>
</organism>
<evidence type="ECO:0000256" key="5">
    <source>
        <dbReference type="ARBA" id="ARBA00038359"/>
    </source>
</evidence>
<evidence type="ECO:0000256" key="7">
    <source>
        <dbReference type="SAM" id="Phobius"/>
    </source>
</evidence>
<evidence type="ECO:0000259" key="8">
    <source>
        <dbReference type="Pfam" id="PF20684"/>
    </source>
</evidence>
<comment type="similarity">
    <text evidence="5">Belongs to the SAT4 family.</text>
</comment>
<comment type="caution">
    <text evidence="9">The sequence shown here is derived from an EMBL/GenBank/DDBJ whole genome shotgun (WGS) entry which is preliminary data.</text>
</comment>
<feature type="domain" description="Rhodopsin" evidence="8">
    <location>
        <begin position="164"/>
        <end position="234"/>
    </location>
</feature>
<dbReference type="OrthoDB" id="3934549at2759"/>
<comment type="subcellular location">
    <subcellularLocation>
        <location evidence="1">Membrane</location>
        <topology evidence="1">Multi-pass membrane protein</topology>
    </subcellularLocation>
</comment>